<evidence type="ECO:0000256" key="8">
    <source>
        <dbReference type="ARBA" id="ARBA00023136"/>
    </source>
</evidence>
<dbReference type="EMBL" id="PZQS01000003">
    <property type="protein sequence ID" value="PVD33903.1"/>
    <property type="molecule type" value="Genomic_DNA"/>
</dbReference>
<feature type="compositionally biased region" description="Basic residues" evidence="11">
    <location>
        <begin position="1053"/>
        <end position="1063"/>
    </location>
</feature>
<proteinExistence type="predicted"/>
<keyword evidence="6 12" id="KW-1133">Transmembrane helix</keyword>
<evidence type="ECO:0000256" key="6">
    <source>
        <dbReference type="ARBA" id="ARBA00022989"/>
    </source>
</evidence>
<keyword evidence="7" id="KW-0297">G-protein coupled receptor</keyword>
<feature type="compositionally biased region" description="Acidic residues" evidence="11">
    <location>
        <begin position="1258"/>
        <end position="1283"/>
    </location>
</feature>
<dbReference type="Gene3D" id="3.80.10.10">
    <property type="entry name" value="Ribonuclease Inhibitor"/>
    <property type="match status" value="2"/>
</dbReference>
<feature type="transmembrane region" description="Helical" evidence="12">
    <location>
        <begin position="631"/>
        <end position="652"/>
    </location>
</feature>
<keyword evidence="9" id="KW-0675">Receptor</keyword>
<dbReference type="GO" id="GO:0008528">
    <property type="term" value="F:G protein-coupled peptide receptor activity"/>
    <property type="evidence" value="ECO:0007669"/>
    <property type="project" value="TreeGrafter"/>
</dbReference>
<feature type="compositionally biased region" description="Polar residues" evidence="11">
    <location>
        <begin position="1073"/>
        <end position="1082"/>
    </location>
</feature>
<dbReference type="SMART" id="SM00369">
    <property type="entry name" value="LRR_TYP"/>
    <property type="match status" value="15"/>
</dbReference>
<feature type="region of interest" description="Disordered" evidence="11">
    <location>
        <begin position="1249"/>
        <end position="1283"/>
    </location>
</feature>
<keyword evidence="4 12" id="KW-0812">Transmembrane</keyword>
<comment type="caution">
    <text evidence="14">The sequence shown here is derived from an EMBL/GenBank/DDBJ whole genome shotgun (WGS) entry which is preliminary data.</text>
</comment>
<dbReference type="PANTHER" id="PTHR24372">
    <property type="entry name" value="GLYCOPROTEIN HORMONE RECEPTOR"/>
    <property type="match status" value="1"/>
</dbReference>
<evidence type="ECO:0000256" key="1">
    <source>
        <dbReference type="ARBA" id="ARBA00004651"/>
    </source>
</evidence>
<feature type="region of interest" description="Disordered" evidence="11">
    <location>
        <begin position="956"/>
        <end position="990"/>
    </location>
</feature>
<keyword evidence="15" id="KW-1185">Reference proteome</keyword>
<dbReference type="OrthoDB" id="1883493at2759"/>
<dbReference type="GO" id="GO:0005886">
    <property type="term" value="C:plasma membrane"/>
    <property type="evidence" value="ECO:0007669"/>
    <property type="project" value="UniProtKB-SubCell"/>
</dbReference>
<evidence type="ECO:0000313" key="15">
    <source>
        <dbReference type="Proteomes" id="UP000245119"/>
    </source>
</evidence>
<evidence type="ECO:0000259" key="13">
    <source>
        <dbReference type="PROSITE" id="PS50262"/>
    </source>
</evidence>
<evidence type="ECO:0000313" key="14">
    <source>
        <dbReference type="EMBL" id="PVD33903.1"/>
    </source>
</evidence>
<keyword evidence="2" id="KW-1003">Cell membrane</keyword>
<dbReference type="PRINTS" id="PR00237">
    <property type="entry name" value="GPCRRHODOPSN"/>
</dbReference>
<feature type="compositionally biased region" description="Acidic residues" evidence="11">
    <location>
        <begin position="1392"/>
        <end position="1410"/>
    </location>
</feature>
<dbReference type="GO" id="GO:0009755">
    <property type="term" value="P:hormone-mediated signaling pathway"/>
    <property type="evidence" value="ECO:0007669"/>
    <property type="project" value="TreeGrafter"/>
</dbReference>
<evidence type="ECO:0000256" key="5">
    <source>
        <dbReference type="ARBA" id="ARBA00022737"/>
    </source>
</evidence>
<evidence type="ECO:0000256" key="7">
    <source>
        <dbReference type="ARBA" id="ARBA00023040"/>
    </source>
</evidence>
<dbReference type="PROSITE" id="PS51450">
    <property type="entry name" value="LRR"/>
    <property type="match status" value="4"/>
</dbReference>
<evidence type="ECO:0000256" key="10">
    <source>
        <dbReference type="ARBA" id="ARBA00023224"/>
    </source>
</evidence>
<dbReference type="InterPro" id="IPR000276">
    <property type="entry name" value="GPCR_Rhodpsn"/>
</dbReference>
<keyword evidence="3" id="KW-0433">Leucine-rich repeat</keyword>
<dbReference type="Pfam" id="PF13855">
    <property type="entry name" value="LRR_8"/>
    <property type="match status" value="4"/>
</dbReference>
<dbReference type="GO" id="GO:0016500">
    <property type="term" value="F:protein-hormone receptor activity"/>
    <property type="evidence" value="ECO:0007669"/>
    <property type="project" value="InterPro"/>
</dbReference>
<evidence type="ECO:0000256" key="11">
    <source>
        <dbReference type="SAM" id="MobiDB-lite"/>
    </source>
</evidence>
<evidence type="ECO:0000256" key="4">
    <source>
        <dbReference type="ARBA" id="ARBA00022692"/>
    </source>
</evidence>
<feature type="region of interest" description="Disordered" evidence="11">
    <location>
        <begin position="1027"/>
        <end position="1107"/>
    </location>
</feature>
<dbReference type="Proteomes" id="UP000245119">
    <property type="component" value="Linkage Group LG3"/>
</dbReference>
<dbReference type="SMART" id="SM00365">
    <property type="entry name" value="LRR_SD22"/>
    <property type="match status" value="4"/>
</dbReference>
<accession>A0A2T7PKF2</accession>
<dbReference type="SUPFAM" id="SSF81321">
    <property type="entry name" value="Family A G protein-coupled receptor-like"/>
    <property type="match status" value="1"/>
</dbReference>
<dbReference type="PRINTS" id="PR00373">
    <property type="entry name" value="GLYCHORMONER"/>
</dbReference>
<dbReference type="CDD" id="cd15136">
    <property type="entry name" value="7tmA_Glyco_hormone_R"/>
    <property type="match status" value="1"/>
</dbReference>
<feature type="region of interest" description="Disordered" evidence="11">
    <location>
        <begin position="1445"/>
        <end position="1477"/>
    </location>
</feature>
<protein>
    <recommendedName>
        <fullName evidence="13">G-protein coupled receptors family 1 profile domain-containing protein</fullName>
    </recommendedName>
</protein>
<feature type="region of interest" description="Disordered" evidence="11">
    <location>
        <begin position="1386"/>
        <end position="1410"/>
    </location>
</feature>
<dbReference type="InterPro" id="IPR017452">
    <property type="entry name" value="GPCR_Rhodpsn_7TM"/>
</dbReference>
<sequence>MRKTTEGRRDKVCCRLHEKISRHVQAPHNSPVNLLISRNSPGGLLIDHRHPPGDKDIVWARHHLVIRGDLSMNNISLLPEDAFARLTLLQDLRLASNALSDLPRHVFRHNGDLETLYLQGNQFQSVPRAALQNLQRLQQLHLDANRIQTVPDGCFKNMHSLKQLWLDFNNLTEVPTIALSSLINLEALTLALNRITLVPDFAFSNMTSLIVLLLHENKIRDIKDYAFRGLKSLKILELNKNRLRQVPPALDSLENLVELNLEENEISHIADGAFRNNRKLSLLQLNKNPIRSFGSRAFSNLPFLDKIALSEVQDLFFFPDLTGTTNLTHIRLDRASIKHIPPGLCRNIRSLRVFNLGNNRITSLEGRPFQGLSELRDLTVSFNYVSHVPADAFIGLTKLQYLDLGHNQINTIHPSAFLPLSLLEDLNLGENRLSSVPTQGLQSVQKLKTFGNPDLRDFPPKESFPKVYDLTLSYAYHCCDFIQAEKTDTIEMVDEQIVWLGNDTGLRWREHYNNLTDFWETHLENHTEVLWDDIQNNDYNPGQYDLPKEAEIYLEDYLPDDNVHVHNLVLAKTPITCKPKPGPFMPCDDLFGWWSLRCGVWFVFMLALLGNAVVLFVSVTSKSKMDVPRFLICNLACADFFMGVYLGILAIVDASTLGEFRKHAIPWQLSCGCLVAGFLGVLSSELSVFTLTVITLERFYAITNAMQLNKRMSLRQAGATSLLPRGFRLFSSPLPLFGISDYRKFAVCLPFEVEDTISKSYVCFIMIFNGLSFCVILACYLAMYLSIRHSQAWNSNDTRVAKRMALLVFTDFLCWAPIALLSLAASFGKNLIDLSEAKVLTIFVLPLNSCANPFLYAIFTKQFKRDCVLLCRRLEDTSLARHFSRVSYRHVSVAWGSVRLPSPLRSLVAVDKADNCSHSVSGGACSFGNNLSGSGAGYQSDPDSGKGSLEYEKATPEVASQHDLSQPTRFSEQDHQGGSERSQGRQLDHDVTNAYNDVLTRCGGGRIDASERCGCCGCRRNARCSAATSPAARRRPSSLDTESDGDVKGPQQPHHHHHHRHHPNSLNLHHSYSKSGNNSVGSDDSARGRRHDRRISIEVEEDGDEDRDNCCYPETNGDKCSSCGGRCSDGNRWRFADKRLRVKSEIVLPVVSFSGCDDRVDIHEPHSCCVSASSRAASAAGRRGGGGGFSCCSSTNSSPVETYRWCGDLSDHALSMLSATCHAGEGVVLHKHPHAPSFCDYGRAELRDTSTDKRDDNDSGNDGEGEADSEGPDASDGSDSDLDAGDVALLAERHGASGSCVEADVERGSSAAAHPASPSRSSADTTDRLRTFVDSETDLVADTCLPGSSVDLTCASQTHLSVPLVGCRRLLARQEEQHLRIHGAAKSTPYTCDDENEEEEEDDEDDPDIQPLEELDCYLGNKHLGNRALICDRTRAEREEVCGLLMDPAEEEQTTGDRQAGTIKKDNIYDSDSGGSS</sequence>
<feature type="compositionally biased region" description="Low complexity" evidence="11">
    <location>
        <begin position="1309"/>
        <end position="1323"/>
    </location>
</feature>
<dbReference type="PANTHER" id="PTHR24372:SF82">
    <property type="entry name" value="RICKETS"/>
    <property type="match status" value="1"/>
</dbReference>
<dbReference type="STRING" id="400727.A0A2T7PKF2"/>
<name>A0A2T7PKF2_POMCA</name>
<keyword evidence="5" id="KW-0677">Repeat</keyword>
<evidence type="ECO:0000256" key="3">
    <source>
        <dbReference type="ARBA" id="ARBA00022614"/>
    </source>
</evidence>
<dbReference type="PROSITE" id="PS00237">
    <property type="entry name" value="G_PROTEIN_RECEP_F1_1"/>
    <property type="match status" value="1"/>
</dbReference>
<feature type="compositionally biased region" description="Basic and acidic residues" evidence="11">
    <location>
        <begin position="971"/>
        <end position="990"/>
    </location>
</feature>
<dbReference type="FunFam" id="3.80.10.10:FF:001164">
    <property type="entry name" value="GH01279p"/>
    <property type="match status" value="2"/>
</dbReference>
<dbReference type="Gene3D" id="1.20.1070.10">
    <property type="entry name" value="Rhodopsin 7-helix transmembrane proteins"/>
    <property type="match status" value="1"/>
</dbReference>
<dbReference type="GO" id="GO:0007189">
    <property type="term" value="P:adenylate cyclase-activating G protein-coupled receptor signaling pathway"/>
    <property type="evidence" value="ECO:0007669"/>
    <property type="project" value="TreeGrafter"/>
</dbReference>
<dbReference type="SUPFAM" id="SSF52058">
    <property type="entry name" value="L domain-like"/>
    <property type="match status" value="2"/>
</dbReference>
<evidence type="ECO:0000256" key="12">
    <source>
        <dbReference type="SAM" id="Phobius"/>
    </source>
</evidence>
<feature type="domain" description="G-protein coupled receptors family 1 profile" evidence="13">
    <location>
        <begin position="610"/>
        <end position="856"/>
    </location>
</feature>
<dbReference type="InterPro" id="IPR002131">
    <property type="entry name" value="Gphrmn_rcpt_fam"/>
</dbReference>
<feature type="compositionally biased region" description="Acidic residues" evidence="11">
    <location>
        <begin position="1098"/>
        <end position="1107"/>
    </location>
</feature>
<dbReference type="InterPro" id="IPR032675">
    <property type="entry name" value="LRR_dom_sf"/>
</dbReference>
<evidence type="ECO:0000256" key="2">
    <source>
        <dbReference type="ARBA" id="ARBA00022475"/>
    </source>
</evidence>
<feature type="transmembrane region" description="Helical" evidence="12">
    <location>
        <begin position="839"/>
        <end position="859"/>
    </location>
</feature>
<dbReference type="FunFam" id="1.20.1070.10:FF:000156">
    <property type="entry name" value="Lutropin-choriogonadotropic hormone receptor"/>
    <property type="match status" value="1"/>
</dbReference>
<feature type="transmembrane region" description="Helical" evidence="12">
    <location>
        <begin position="761"/>
        <end position="785"/>
    </location>
</feature>
<evidence type="ECO:0000256" key="9">
    <source>
        <dbReference type="ARBA" id="ARBA00023170"/>
    </source>
</evidence>
<keyword evidence="10" id="KW-0807">Transducer</keyword>
<reference evidence="14 15" key="1">
    <citation type="submission" date="2018-04" db="EMBL/GenBank/DDBJ databases">
        <title>The genome of golden apple snail Pomacea canaliculata provides insight into stress tolerance and invasive adaptation.</title>
        <authorList>
            <person name="Liu C."/>
            <person name="Liu B."/>
            <person name="Ren Y."/>
            <person name="Zhang Y."/>
            <person name="Wang H."/>
            <person name="Li S."/>
            <person name="Jiang F."/>
            <person name="Yin L."/>
            <person name="Zhang G."/>
            <person name="Qian W."/>
            <person name="Fan W."/>
        </authorList>
    </citation>
    <scope>NUCLEOTIDE SEQUENCE [LARGE SCALE GENOMIC DNA]</scope>
    <source>
        <strain evidence="14">SZHN2017</strain>
        <tissue evidence="14">Muscle</tissue>
    </source>
</reference>
<gene>
    <name evidence="14" type="ORF">C0Q70_05165</name>
</gene>
<dbReference type="InterPro" id="IPR003591">
    <property type="entry name" value="Leu-rich_rpt_typical-subtyp"/>
</dbReference>
<feature type="transmembrane region" description="Helical" evidence="12">
    <location>
        <begin position="805"/>
        <end position="827"/>
    </location>
</feature>
<feature type="transmembrane region" description="Helical" evidence="12">
    <location>
        <begin position="599"/>
        <end position="619"/>
    </location>
</feature>
<feature type="region of interest" description="Disordered" evidence="11">
    <location>
        <begin position="1299"/>
        <end position="1327"/>
    </location>
</feature>
<comment type="subcellular location">
    <subcellularLocation>
        <location evidence="1">Cell membrane</location>
        <topology evidence="1">Multi-pass membrane protein</topology>
    </subcellularLocation>
</comment>
<dbReference type="InterPro" id="IPR001611">
    <property type="entry name" value="Leu-rich_rpt"/>
</dbReference>
<dbReference type="Pfam" id="PF00001">
    <property type="entry name" value="7tm_1"/>
    <property type="match status" value="1"/>
</dbReference>
<organism evidence="14 15">
    <name type="scientific">Pomacea canaliculata</name>
    <name type="common">Golden apple snail</name>
    <dbReference type="NCBI Taxonomy" id="400727"/>
    <lineage>
        <taxon>Eukaryota</taxon>
        <taxon>Metazoa</taxon>
        <taxon>Spiralia</taxon>
        <taxon>Lophotrochozoa</taxon>
        <taxon>Mollusca</taxon>
        <taxon>Gastropoda</taxon>
        <taxon>Caenogastropoda</taxon>
        <taxon>Architaenioglossa</taxon>
        <taxon>Ampullarioidea</taxon>
        <taxon>Ampullariidae</taxon>
        <taxon>Pomacea</taxon>
    </lineage>
</organism>
<keyword evidence="8 12" id="KW-0472">Membrane</keyword>
<dbReference type="PROSITE" id="PS50262">
    <property type="entry name" value="G_PROTEIN_RECEP_F1_2"/>
    <property type="match status" value="1"/>
</dbReference>